<evidence type="ECO:0000313" key="4">
    <source>
        <dbReference type="Proteomes" id="UP000017861"/>
    </source>
</evidence>
<protein>
    <submittedName>
        <fullName evidence="3">Putative trans-sialidase</fullName>
    </submittedName>
</protein>
<dbReference type="SUPFAM" id="SSF50939">
    <property type="entry name" value="Sialidases"/>
    <property type="match status" value="1"/>
</dbReference>
<feature type="domain" description="Sialidase" evidence="2">
    <location>
        <begin position="94"/>
        <end position="351"/>
    </location>
</feature>
<dbReference type="Gene3D" id="2.120.10.10">
    <property type="match status" value="1"/>
</dbReference>
<feature type="region of interest" description="Disordered" evidence="1">
    <location>
        <begin position="341"/>
        <end position="360"/>
    </location>
</feature>
<reference evidence="3 4" key="1">
    <citation type="journal article" date="2014" name="Genome Announc.">
        <title>Trypanosoma cruzi Clone Dm28c Draft Genome Sequence.</title>
        <authorList>
            <person name="Grisard E.C."/>
            <person name="Teixeira S.M."/>
            <person name="de Almeida L.G."/>
            <person name="Stoco P.H."/>
            <person name="Gerber A.L."/>
            <person name="Talavera-Lopez C."/>
            <person name="Lima O.C."/>
            <person name="Andersson B."/>
            <person name="de Vasconcelos A.T."/>
        </authorList>
    </citation>
    <scope>NUCLEOTIDE SEQUENCE [LARGE SCALE GENOMIC DNA]</scope>
    <source>
        <strain evidence="3 4">Dm28c</strain>
    </source>
</reference>
<feature type="region of interest" description="Disordered" evidence="1">
    <location>
        <begin position="8"/>
        <end position="37"/>
    </location>
</feature>
<name>V5CYQ7_TRYCR</name>
<dbReference type="InterPro" id="IPR011040">
    <property type="entry name" value="Sialidase"/>
</dbReference>
<dbReference type="CDD" id="cd15482">
    <property type="entry name" value="Sialidase_non-viral"/>
    <property type="match status" value="1"/>
</dbReference>
<evidence type="ECO:0000259" key="2">
    <source>
        <dbReference type="Pfam" id="PF13859"/>
    </source>
</evidence>
<evidence type="ECO:0000313" key="3">
    <source>
        <dbReference type="EMBL" id="ESS60376.1"/>
    </source>
</evidence>
<gene>
    <name evidence="3" type="ORF">TCDM_12102</name>
</gene>
<comment type="caution">
    <text evidence="3">The sequence shown here is derived from an EMBL/GenBank/DDBJ whole genome shotgun (WGS) entry which is preliminary data.</text>
</comment>
<evidence type="ECO:0000256" key="1">
    <source>
        <dbReference type="SAM" id="MobiDB-lite"/>
    </source>
</evidence>
<sequence>MLLRVAAVKAPRTHNRRRVTGSSGRRREGRESEPQRPNMSQHLFCSAVLLLVVMMCCGSGAAQAAVEEVQPSQTKFEWKGITEGGETVESLGVSGLLKVGSDVFAVAEAQCKQGQDSFTGIASQLLTLETGNKPKEIMNDARKDTQFLEEVTSGKAKKRVDVSRPTTVVEGSNIYMLAGKHSHENPAKCKAKSEKIKSGMLLVKGEVGKTDKKIHWNETGGLPCTLGEEHESLSQLIFGGGSGVKLRDATFLFPVEATKKKEDKKDVKTASLIIHNSADTLSWRLSKGMSEGGCSDPSVVEWEKDKLMMMTACDDGSRRVYEIGDKGDSWTKALGTLSRVWGNPKGNEGSEKGVRSGLSR</sequence>
<dbReference type="EMBL" id="AYLP01000488">
    <property type="protein sequence ID" value="ESS60376.1"/>
    <property type="molecule type" value="Genomic_DNA"/>
</dbReference>
<organism evidence="3 4">
    <name type="scientific">Trypanosoma cruzi Dm28c</name>
    <dbReference type="NCBI Taxonomy" id="1416333"/>
    <lineage>
        <taxon>Eukaryota</taxon>
        <taxon>Discoba</taxon>
        <taxon>Euglenozoa</taxon>
        <taxon>Kinetoplastea</taxon>
        <taxon>Metakinetoplastina</taxon>
        <taxon>Trypanosomatida</taxon>
        <taxon>Trypanosomatidae</taxon>
        <taxon>Trypanosoma</taxon>
        <taxon>Schizotrypanum</taxon>
    </lineage>
</organism>
<dbReference type="Pfam" id="PF13859">
    <property type="entry name" value="BNR_3"/>
    <property type="match status" value="1"/>
</dbReference>
<dbReference type="VEuPathDB" id="TriTrypDB:TCDM_12102"/>
<accession>V5CYQ7</accession>
<proteinExistence type="predicted"/>
<dbReference type="InterPro" id="IPR036278">
    <property type="entry name" value="Sialidase_sf"/>
</dbReference>
<dbReference type="Proteomes" id="UP000017861">
    <property type="component" value="Unassembled WGS sequence"/>
</dbReference>
<dbReference type="AlphaFoldDB" id="V5CYQ7"/>
<feature type="compositionally biased region" description="Basic and acidic residues" evidence="1">
    <location>
        <begin position="25"/>
        <end position="34"/>
    </location>
</feature>